<reference evidence="1 2" key="1">
    <citation type="journal article" date="2021" name="Commun. Biol.">
        <title>The genome of Shorea leprosula (Dipterocarpaceae) highlights the ecological relevance of drought in aseasonal tropical rainforests.</title>
        <authorList>
            <person name="Ng K.K.S."/>
            <person name="Kobayashi M.J."/>
            <person name="Fawcett J.A."/>
            <person name="Hatakeyama M."/>
            <person name="Paape T."/>
            <person name="Ng C.H."/>
            <person name="Ang C.C."/>
            <person name="Tnah L.H."/>
            <person name="Lee C.T."/>
            <person name="Nishiyama T."/>
            <person name="Sese J."/>
            <person name="O'Brien M.J."/>
            <person name="Copetti D."/>
            <person name="Mohd Noor M.I."/>
            <person name="Ong R.C."/>
            <person name="Putra M."/>
            <person name="Sireger I.Z."/>
            <person name="Indrioko S."/>
            <person name="Kosugi Y."/>
            <person name="Izuno A."/>
            <person name="Isagi Y."/>
            <person name="Lee S.L."/>
            <person name="Shimizu K.K."/>
        </authorList>
    </citation>
    <scope>NUCLEOTIDE SEQUENCE [LARGE SCALE GENOMIC DNA]</scope>
    <source>
        <strain evidence="1">214</strain>
    </source>
</reference>
<dbReference type="EMBL" id="BPVZ01000129">
    <property type="protein sequence ID" value="GKV38582.1"/>
    <property type="molecule type" value="Genomic_DNA"/>
</dbReference>
<keyword evidence="2" id="KW-1185">Reference proteome</keyword>
<dbReference type="Proteomes" id="UP001054252">
    <property type="component" value="Unassembled WGS sequence"/>
</dbReference>
<organism evidence="1 2">
    <name type="scientific">Rubroshorea leprosula</name>
    <dbReference type="NCBI Taxonomy" id="152421"/>
    <lineage>
        <taxon>Eukaryota</taxon>
        <taxon>Viridiplantae</taxon>
        <taxon>Streptophyta</taxon>
        <taxon>Embryophyta</taxon>
        <taxon>Tracheophyta</taxon>
        <taxon>Spermatophyta</taxon>
        <taxon>Magnoliopsida</taxon>
        <taxon>eudicotyledons</taxon>
        <taxon>Gunneridae</taxon>
        <taxon>Pentapetalae</taxon>
        <taxon>rosids</taxon>
        <taxon>malvids</taxon>
        <taxon>Malvales</taxon>
        <taxon>Dipterocarpaceae</taxon>
        <taxon>Rubroshorea</taxon>
    </lineage>
</organism>
<name>A0AAV5LMY8_9ROSI</name>
<dbReference type="AlphaFoldDB" id="A0AAV5LMY8"/>
<proteinExistence type="predicted"/>
<protein>
    <submittedName>
        <fullName evidence="1">Uncharacterized protein</fullName>
    </submittedName>
</protein>
<evidence type="ECO:0000313" key="1">
    <source>
        <dbReference type="EMBL" id="GKV38582.1"/>
    </source>
</evidence>
<accession>A0AAV5LMY8</accession>
<gene>
    <name evidence="1" type="ORF">SLEP1_g46472</name>
</gene>
<sequence>MDTSLGGVMIIRRYLYKDDLIVNLLSLHGLRGEGVVFEVPDALEFCSKRNGSFIWLL</sequence>
<evidence type="ECO:0000313" key="2">
    <source>
        <dbReference type="Proteomes" id="UP001054252"/>
    </source>
</evidence>
<comment type="caution">
    <text evidence="1">The sequence shown here is derived from an EMBL/GenBank/DDBJ whole genome shotgun (WGS) entry which is preliminary data.</text>
</comment>